<feature type="compositionally biased region" description="Basic and acidic residues" evidence="1">
    <location>
        <begin position="1"/>
        <end position="10"/>
    </location>
</feature>
<feature type="region of interest" description="Disordered" evidence="1">
    <location>
        <begin position="1"/>
        <end position="25"/>
    </location>
</feature>
<evidence type="ECO:0000256" key="1">
    <source>
        <dbReference type="SAM" id="MobiDB-lite"/>
    </source>
</evidence>
<sequence length="76" mass="8383">MGRSVLHSDRVTTNPTWGHETSNNNGIGGLNVLSPSSSFLLLHLSVSLFSLNNNTSGTDPPKLHQSPYQFSPFFYY</sequence>
<comment type="caution">
    <text evidence="2">The sequence shown here is derived from an EMBL/GenBank/DDBJ whole genome shotgun (WGS) entry which is preliminary data.</text>
</comment>
<keyword evidence="3" id="KW-1185">Reference proteome</keyword>
<dbReference type="EMBL" id="JAYWIO010000002">
    <property type="protein sequence ID" value="KAK7282713.1"/>
    <property type="molecule type" value="Genomic_DNA"/>
</dbReference>
<name>A0AAN9IMD7_CROPI</name>
<organism evidence="2 3">
    <name type="scientific">Crotalaria pallida</name>
    <name type="common">Smooth rattlebox</name>
    <name type="synonym">Crotalaria striata</name>
    <dbReference type="NCBI Taxonomy" id="3830"/>
    <lineage>
        <taxon>Eukaryota</taxon>
        <taxon>Viridiplantae</taxon>
        <taxon>Streptophyta</taxon>
        <taxon>Embryophyta</taxon>
        <taxon>Tracheophyta</taxon>
        <taxon>Spermatophyta</taxon>
        <taxon>Magnoliopsida</taxon>
        <taxon>eudicotyledons</taxon>
        <taxon>Gunneridae</taxon>
        <taxon>Pentapetalae</taxon>
        <taxon>rosids</taxon>
        <taxon>fabids</taxon>
        <taxon>Fabales</taxon>
        <taxon>Fabaceae</taxon>
        <taxon>Papilionoideae</taxon>
        <taxon>50 kb inversion clade</taxon>
        <taxon>genistoids sensu lato</taxon>
        <taxon>core genistoids</taxon>
        <taxon>Crotalarieae</taxon>
        <taxon>Crotalaria</taxon>
    </lineage>
</organism>
<evidence type="ECO:0000313" key="3">
    <source>
        <dbReference type="Proteomes" id="UP001372338"/>
    </source>
</evidence>
<gene>
    <name evidence="2" type="ORF">RIF29_11701</name>
</gene>
<protein>
    <submittedName>
        <fullName evidence="2">Uncharacterized protein</fullName>
    </submittedName>
</protein>
<feature type="compositionally biased region" description="Polar residues" evidence="1">
    <location>
        <begin position="11"/>
        <end position="25"/>
    </location>
</feature>
<reference evidence="2 3" key="1">
    <citation type="submission" date="2024-01" db="EMBL/GenBank/DDBJ databases">
        <title>The genomes of 5 underutilized Papilionoideae crops provide insights into root nodulation and disease resistanc.</title>
        <authorList>
            <person name="Yuan L."/>
        </authorList>
    </citation>
    <scope>NUCLEOTIDE SEQUENCE [LARGE SCALE GENOMIC DNA]</scope>
    <source>
        <strain evidence="2">ZHUSHIDOU_FW_LH</strain>
        <tissue evidence="2">Leaf</tissue>
    </source>
</reference>
<dbReference type="Proteomes" id="UP001372338">
    <property type="component" value="Unassembled WGS sequence"/>
</dbReference>
<dbReference type="AlphaFoldDB" id="A0AAN9IMD7"/>
<proteinExistence type="predicted"/>
<evidence type="ECO:0000313" key="2">
    <source>
        <dbReference type="EMBL" id="KAK7282713.1"/>
    </source>
</evidence>
<accession>A0AAN9IMD7</accession>